<dbReference type="EMBL" id="JBBPBN010000028">
    <property type="protein sequence ID" value="KAK9006682.1"/>
    <property type="molecule type" value="Genomic_DNA"/>
</dbReference>
<keyword evidence="2" id="KW-1185">Reference proteome</keyword>
<proteinExistence type="predicted"/>
<gene>
    <name evidence="1" type="ORF">V6N11_019016</name>
</gene>
<evidence type="ECO:0000313" key="2">
    <source>
        <dbReference type="Proteomes" id="UP001396334"/>
    </source>
</evidence>
<protein>
    <recommendedName>
        <fullName evidence="3">RNase H type-1 domain-containing protein</fullName>
    </recommendedName>
</protein>
<sequence length="77" mass="8885">MDRADNTNLQIEVGDISMFMAELYEVFSHAWRSGFRKIELESDNSTVVEILTYPWSKVMLLDNPSQLPPSVQETPHE</sequence>
<evidence type="ECO:0000313" key="1">
    <source>
        <dbReference type="EMBL" id="KAK9006682.1"/>
    </source>
</evidence>
<comment type="caution">
    <text evidence="1">The sequence shown here is derived from an EMBL/GenBank/DDBJ whole genome shotgun (WGS) entry which is preliminary data.</text>
</comment>
<organism evidence="1 2">
    <name type="scientific">Hibiscus sabdariffa</name>
    <name type="common">roselle</name>
    <dbReference type="NCBI Taxonomy" id="183260"/>
    <lineage>
        <taxon>Eukaryota</taxon>
        <taxon>Viridiplantae</taxon>
        <taxon>Streptophyta</taxon>
        <taxon>Embryophyta</taxon>
        <taxon>Tracheophyta</taxon>
        <taxon>Spermatophyta</taxon>
        <taxon>Magnoliopsida</taxon>
        <taxon>eudicotyledons</taxon>
        <taxon>Gunneridae</taxon>
        <taxon>Pentapetalae</taxon>
        <taxon>rosids</taxon>
        <taxon>malvids</taxon>
        <taxon>Malvales</taxon>
        <taxon>Malvaceae</taxon>
        <taxon>Malvoideae</taxon>
        <taxon>Hibiscus</taxon>
    </lineage>
</organism>
<reference evidence="1 2" key="1">
    <citation type="journal article" date="2024" name="G3 (Bethesda)">
        <title>Genome assembly of Hibiscus sabdariffa L. provides insights into metabolisms of medicinal natural products.</title>
        <authorList>
            <person name="Kim T."/>
        </authorList>
    </citation>
    <scope>NUCLEOTIDE SEQUENCE [LARGE SCALE GENOMIC DNA]</scope>
    <source>
        <strain evidence="1">TK-2024</strain>
        <tissue evidence="1">Old leaves</tissue>
    </source>
</reference>
<name>A0ABR2R1W0_9ROSI</name>
<evidence type="ECO:0008006" key="3">
    <source>
        <dbReference type="Google" id="ProtNLM"/>
    </source>
</evidence>
<dbReference type="Proteomes" id="UP001396334">
    <property type="component" value="Unassembled WGS sequence"/>
</dbReference>
<accession>A0ABR2R1W0</accession>